<reference evidence="4 5" key="1">
    <citation type="submission" date="2019-10" db="EMBL/GenBank/DDBJ databases">
        <title>A soil myxobacterium in the family Polyangiaceae.</title>
        <authorList>
            <person name="Li Y."/>
            <person name="Wang J."/>
        </authorList>
    </citation>
    <scope>NUCLEOTIDE SEQUENCE [LARGE SCALE GENOMIC DNA]</scope>
    <source>
        <strain evidence="4 5">DSM 14734</strain>
    </source>
</reference>
<comment type="caution">
    <text evidence="4">The sequence shown here is derived from an EMBL/GenBank/DDBJ whole genome shotgun (WGS) entry which is preliminary data.</text>
</comment>
<dbReference type="AlphaFoldDB" id="A0A6N7PMY5"/>
<feature type="region of interest" description="Disordered" evidence="1">
    <location>
        <begin position="21"/>
        <end position="62"/>
    </location>
</feature>
<keyword evidence="5" id="KW-1185">Reference proteome</keyword>
<dbReference type="GO" id="GO:0046872">
    <property type="term" value="F:metal ion binding"/>
    <property type="evidence" value="ECO:0007669"/>
    <property type="project" value="InterPro"/>
</dbReference>
<dbReference type="PANTHER" id="PTHR11851:SF224">
    <property type="entry name" value="PROCESSING PROTEASE"/>
    <property type="match status" value="1"/>
</dbReference>
<evidence type="ECO:0000256" key="1">
    <source>
        <dbReference type="SAM" id="MobiDB-lite"/>
    </source>
</evidence>
<dbReference type="RefSeq" id="WP_153819983.1">
    <property type="nucleotide sequence ID" value="NZ_WJIE01000004.1"/>
</dbReference>
<evidence type="ECO:0000256" key="2">
    <source>
        <dbReference type="SAM" id="SignalP"/>
    </source>
</evidence>
<dbReference type="OrthoDB" id="9811314at2"/>
<dbReference type="Pfam" id="PF05193">
    <property type="entry name" value="Peptidase_M16_C"/>
    <property type="match status" value="1"/>
</dbReference>
<feature type="chain" id="PRO_5027068327" evidence="2">
    <location>
        <begin position="25"/>
        <end position="508"/>
    </location>
</feature>
<dbReference type="InterPro" id="IPR050361">
    <property type="entry name" value="MPP/UQCRC_Complex"/>
</dbReference>
<organism evidence="4 5">
    <name type="scientific">Polyangium spumosum</name>
    <dbReference type="NCBI Taxonomy" id="889282"/>
    <lineage>
        <taxon>Bacteria</taxon>
        <taxon>Pseudomonadati</taxon>
        <taxon>Myxococcota</taxon>
        <taxon>Polyangia</taxon>
        <taxon>Polyangiales</taxon>
        <taxon>Polyangiaceae</taxon>
        <taxon>Polyangium</taxon>
    </lineage>
</organism>
<accession>A0A6N7PMY5</accession>
<name>A0A6N7PMY5_9BACT</name>
<feature type="signal peptide" evidence="2">
    <location>
        <begin position="1"/>
        <end position="24"/>
    </location>
</feature>
<gene>
    <name evidence="4" type="ORF">GF068_14420</name>
</gene>
<dbReference type="InterPro" id="IPR007863">
    <property type="entry name" value="Peptidase_M16_C"/>
</dbReference>
<evidence type="ECO:0000313" key="4">
    <source>
        <dbReference type="EMBL" id="MRG93117.1"/>
    </source>
</evidence>
<dbReference type="InterPro" id="IPR011249">
    <property type="entry name" value="Metalloenz_LuxS/M16"/>
</dbReference>
<sequence length="508" mass="53350">MRKHASVLALAVLLGAGCSGQTVAPSPPRMPAPGKVADSKAPAPAAPEPKEPPPTSLPPKPFSAPKTSWVELKNGLRVVSLLDRAVPVVHLRVAVLAGTAIDGERTGLAAVCARAVASSQDSGLDKLGARLLVDVAPDRVVYGLSVAAPRLAEAAEVLASVVGRPRLDPREIERVRGSLAEAAAEKARTDGAWGALMMLHRDLFALPSEHHPYASFDATAEEITRIKPADCREYHRRHFVPKNMIAAITGDVPADEARKVAEKHLGRLSGKTPPPLSFTDPMPVESTKITLVDRPGSTQSELVVGSLGPKESEPTYPGFVLAAEVLGGPVTGRLSADLRDKRGLVSRSFAEIVPFAGGPSAFYVYAKTNDESTGEALAALLDHLRALTKEAPSPAEVETAARFLGGSRAVSTSKPGGRADELCDLGSRDLPDEALDERIGAIRQASPEAAAKAFAEHVRPGHAVIVVAGDAAHVGPRLQRFGEVKVVDPTRNFARIRTLPAAAPAARP</sequence>
<feature type="compositionally biased region" description="Pro residues" evidence="1">
    <location>
        <begin position="44"/>
        <end position="62"/>
    </location>
</feature>
<protein>
    <submittedName>
        <fullName evidence="4">Insulinase family protein</fullName>
    </submittedName>
</protein>
<feature type="domain" description="Peptidase M16 C-terminal" evidence="3">
    <location>
        <begin position="226"/>
        <end position="402"/>
    </location>
</feature>
<dbReference type="PANTHER" id="PTHR11851">
    <property type="entry name" value="METALLOPROTEASE"/>
    <property type="match status" value="1"/>
</dbReference>
<dbReference type="SUPFAM" id="SSF63411">
    <property type="entry name" value="LuxS/MPP-like metallohydrolase"/>
    <property type="match status" value="2"/>
</dbReference>
<dbReference type="Proteomes" id="UP000440224">
    <property type="component" value="Unassembled WGS sequence"/>
</dbReference>
<dbReference type="PROSITE" id="PS51257">
    <property type="entry name" value="PROKAR_LIPOPROTEIN"/>
    <property type="match status" value="1"/>
</dbReference>
<dbReference type="EMBL" id="WJIE01000004">
    <property type="protein sequence ID" value="MRG93117.1"/>
    <property type="molecule type" value="Genomic_DNA"/>
</dbReference>
<evidence type="ECO:0000259" key="3">
    <source>
        <dbReference type="Pfam" id="PF05193"/>
    </source>
</evidence>
<evidence type="ECO:0000313" key="5">
    <source>
        <dbReference type="Proteomes" id="UP000440224"/>
    </source>
</evidence>
<keyword evidence="2" id="KW-0732">Signal</keyword>
<proteinExistence type="predicted"/>
<dbReference type="Gene3D" id="3.30.830.10">
    <property type="entry name" value="Metalloenzyme, LuxS/M16 peptidase-like"/>
    <property type="match status" value="2"/>
</dbReference>